<dbReference type="RefSeq" id="WP_119932286.1">
    <property type="nucleotide sequence ID" value="NZ_JAAVUN010000003.1"/>
</dbReference>
<dbReference type="Proteomes" id="UP000521379">
    <property type="component" value="Unassembled WGS sequence"/>
</dbReference>
<evidence type="ECO:0000313" key="2">
    <source>
        <dbReference type="EMBL" id="NKE08849.1"/>
    </source>
</evidence>
<dbReference type="PANTHER" id="PTHR47129:SF1">
    <property type="entry name" value="NMRA-LIKE DOMAIN-CONTAINING PROTEIN"/>
    <property type="match status" value="1"/>
</dbReference>
<dbReference type="AlphaFoldDB" id="A0A846TPV3"/>
<dbReference type="CDD" id="cd05269">
    <property type="entry name" value="TMR_SDR_a"/>
    <property type="match status" value="1"/>
</dbReference>
<dbReference type="Pfam" id="PF05368">
    <property type="entry name" value="NmrA"/>
    <property type="match status" value="1"/>
</dbReference>
<dbReference type="InterPro" id="IPR008030">
    <property type="entry name" value="NmrA-like"/>
</dbReference>
<feature type="domain" description="NmrA-like" evidence="1">
    <location>
        <begin position="8"/>
        <end position="229"/>
    </location>
</feature>
<name>A0A846TPV3_9MICC</name>
<dbReference type="InterPro" id="IPR036291">
    <property type="entry name" value="NAD(P)-bd_dom_sf"/>
</dbReference>
<dbReference type="Gene3D" id="3.90.25.10">
    <property type="entry name" value="UDP-galactose 4-epimerase, domain 1"/>
    <property type="match status" value="1"/>
</dbReference>
<dbReference type="SUPFAM" id="SSF51735">
    <property type="entry name" value="NAD(P)-binding Rossmann-fold domains"/>
    <property type="match status" value="1"/>
</dbReference>
<organism evidence="2 3">
    <name type="scientific">Kocuria subflava</name>
    <dbReference type="NCBI Taxonomy" id="1736139"/>
    <lineage>
        <taxon>Bacteria</taxon>
        <taxon>Bacillati</taxon>
        <taxon>Actinomycetota</taxon>
        <taxon>Actinomycetes</taxon>
        <taxon>Micrococcales</taxon>
        <taxon>Micrococcaceae</taxon>
        <taxon>Kocuria</taxon>
    </lineage>
</organism>
<reference evidence="2 3" key="1">
    <citation type="submission" date="2020-02" db="EMBL/GenBank/DDBJ databases">
        <authorList>
            <person name="Sun Q."/>
        </authorList>
    </citation>
    <scope>NUCLEOTIDE SEQUENCE [LARGE SCALE GENOMIC DNA]</scope>
    <source>
        <strain evidence="2 3">YIM 13062</strain>
    </source>
</reference>
<dbReference type="Gene3D" id="3.40.50.720">
    <property type="entry name" value="NAD(P)-binding Rossmann-like Domain"/>
    <property type="match status" value="1"/>
</dbReference>
<accession>A0A846TPV3</accession>
<dbReference type="EMBL" id="JAAVUN010000003">
    <property type="protein sequence ID" value="NKE08849.1"/>
    <property type="molecule type" value="Genomic_DNA"/>
</dbReference>
<evidence type="ECO:0000259" key="1">
    <source>
        <dbReference type="Pfam" id="PF05368"/>
    </source>
</evidence>
<sequence length="285" mass="30718">MTSTLPQLAVTGSTGVLGGAVARTLSQAGVAQRLMVRSLNRAPEIHGSTARQAEYGDRSAALGALEGVKTLFMVSGRESATRRQEHATFIQAAADAGVQHIVYTSFFAASPDAVFTHARGHDEAENLIRDSGMSWTFLRDNFYMDVLPAFTGDDDVLRGPAGDGRCSFVARDDVARVAAAVLQDPAVHVNQTYNLTGPEALSLQEAATTMSQVMGRSFSYHAETVEEAYESRRAWPAEQWEYDAWVSTYTAIASGDLAPVTGDIQRVTGQAPMTFEQFLRAQSSS</sequence>
<dbReference type="PANTHER" id="PTHR47129">
    <property type="entry name" value="QUINONE OXIDOREDUCTASE 2"/>
    <property type="match status" value="1"/>
</dbReference>
<proteinExistence type="predicted"/>
<comment type="caution">
    <text evidence="2">The sequence shown here is derived from an EMBL/GenBank/DDBJ whole genome shotgun (WGS) entry which is preliminary data.</text>
</comment>
<evidence type="ECO:0000313" key="3">
    <source>
        <dbReference type="Proteomes" id="UP000521379"/>
    </source>
</evidence>
<gene>
    <name evidence="2" type="ORF">GTW58_02575</name>
</gene>
<keyword evidence="3" id="KW-1185">Reference proteome</keyword>
<protein>
    <submittedName>
        <fullName evidence="2">SDR family oxidoreductase</fullName>
    </submittedName>
</protein>
<dbReference type="InterPro" id="IPR052718">
    <property type="entry name" value="NmrA-type_oxidoreductase"/>
</dbReference>